<proteinExistence type="predicted"/>
<name>A0A926KLA9_9BACL</name>
<dbReference type="CDD" id="cd06588">
    <property type="entry name" value="PhnB_like"/>
    <property type="match status" value="1"/>
</dbReference>
<dbReference type="InterPro" id="IPR028973">
    <property type="entry name" value="PhnB-like"/>
</dbReference>
<reference evidence="2" key="1">
    <citation type="submission" date="2020-09" db="EMBL/GenBank/DDBJ databases">
        <title>Draft Genome Sequence of Paenibacillus sp. WST5.</title>
        <authorList>
            <person name="Bao Z."/>
        </authorList>
    </citation>
    <scope>NUCLEOTIDE SEQUENCE</scope>
    <source>
        <strain evidence="2">WST5</strain>
    </source>
</reference>
<dbReference type="Pfam" id="PF06983">
    <property type="entry name" value="3-dmu-9_3-mt"/>
    <property type="match status" value="1"/>
</dbReference>
<evidence type="ECO:0000313" key="2">
    <source>
        <dbReference type="EMBL" id="MBD0379907.1"/>
    </source>
</evidence>
<protein>
    <submittedName>
        <fullName evidence="2">VOC family protein</fullName>
    </submittedName>
</protein>
<organism evidence="2 3">
    <name type="scientific">Paenibacillus sedimenti</name>
    <dbReference type="NCBI Taxonomy" id="2770274"/>
    <lineage>
        <taxon>Bacteria</taxon>
        <taxon>Bacillati</taxon>
        <taxon>Bacillota</taxon>
        <taxon>Bacilli</taxon>
        <taxon>Bacillales</taxon>
        <taxon>Paenibacillaceae</taxon>
        <taxon>Paenibacillus</taxon>
    </lineage>
</organism>
<dbReference type="SUPFAM" id="SSF54593">
    <property type="entry name" value="Glyoxalase/Bleomycin resistance protein/Dihydroxybiphenyl dioxygenase"/>
    <property type="match status" value="1"/>
</dbReference>
<dbReference type="Gene3D" id="3.10.180.10">
    <property type="entry name" value="2,3-Dihydroxybiphenyl 1,2-Dioxygenase, domain 1"/>
    <property type="match status" value="1"/>
</dbReference>
<evidence type="ECO:0000259" key="1">
    <source>
        <dbReference type="Pfam" id="PF06983"/>
    </source>
</evidence>
<dbReference type="InterPro" id="IPR029068">
    <property type="entry name" value="Glyas_Bleomycin-R_OHBP_Dase"/>
</dbReference>
<evidence type="ECO:0000313" key="3">
    <source>
        <dbReference type="Proteomes" id="UP000650466"/>
    </source>
</evidence>
<comment type="caution">
    <text evidence="2">The sequence shown here is derived from an EMBL/GenBank/DDBJ whole genome shotgun (WGS) entry which is preliminary data.</text>
</comment>
<dbReference type="Proteomes" id="UP000650466">
    <property type="component" value="Unassembled WGS sequence"/>
</dbReference>
<dbReference type="InterPro" id="IPR009725">
    <property type="entry name" value="3_dmu_93_MTrfase"/>
</dbReference>
<dbReference type="PIRSF" id="PIRSF021700">
    <property type="entry name" value="3_dmu_93_MTrfase"/>
    <property type="match status" value="1"/>
</dbReference>
<dbReference type="PANTHER" id="PTHR33990">
    <property type="entry name" value="PROTEIN YJDN-RELATED"/>
    <property type="match status" value="1"/>
</dbReference>
<dbReference type="AlphaFoldDB" id="A0A926KLA9"/>
<dbReference type="RefSeq" id="WP_188173686.1">
    <property type="nucleotide sequence ID" value="NZ_JACVVD010000002.1"/>
</dbReference>
<gene>
    <name evidence="2" type="ORF">ICC18_07260</name>
</gene>
<sequence length="170" mass="19499">MKSKIQKITPNLWFDSQAEEAAKLYTSIFKNSKIGRITRYGKERNEIHGIPEGTVMTVEFQLEGQEFVALNGGPQFKFTEAISFIVNCEDQEELDYYWEKLSEGGDEKAQVCGWLKDKYGVSWQIIPATLTEMISDPDPEKSERVMNALLQTKNKIDIKTLMQAYEGPLY</sequence>
<accession>A0A926KLA9</accession>
<dbReference type="PANTHER" id="PTHR33990:SF2">
    <property type="entry name" value="PHNB-LIKE DOMAIN-CONTAINING PROTEIN"/>
    <property type="match status" value="1"/>
</dbReference>
<feature type="domain" description="PhnB-like" evidence="1">
    <location>
        <begin position="6"/>
        <end position="126"/>
    </location>
</feature>
<dbReference type="EMBL" id="JACVVD010000002">
    <property type="protein sequence ID" value="MBD0379907.1"/>
    <property type="molecule type" value="Genomic_DNA"/>
</dbReference>
<keyword evidence="3" id="KW-1185">Reference proteome</keyword>